<evidence type="ECO:0000313" key="3">
    <source>
        <dbReference type="Ensembl" id="ENSSSCP00040048326.1"/>
    </source>
</evidence>
<gene>
    <name evidence="3" type="primary">EMD</name>
</gene>
<keyword evidence="2" id="KW-0812">Transmembrane</keyword>
<feature type="region of interest" description="Disordered" evidence="1">
    <location>
        <begin position="320"/>
        <end position="354"/>
    </location>
</feature>
<evidence type="ECO:0000256" key="1">
    <source>
        <dbReference type="SAM" id="MobiDB-lite"/>
    </source>
</evidence>
<dbReference type="GO" id="GO:0005635">
    <property type="term" value="C:nuclear envelope"/>
    <property type="evidence" value="ECO:0007669"/>
    <property type="project" value="InterPro"/>
</dbReference>
<evidence type="ECO:0000256" key="2">
    <source>
        <dbReference type="SAM" id="Phobius"/>
    </source>
</evidence>
<dbReference type="InterPro" id="IPR035004">
    <property type="entry name" value="Emerin"/>
</dbReference>
<dbReference type="Proteomes" id="UP000694722">
    <property type="component" value="Unplaced"/>
</dbReference>
<dbReference type="Ensembl" id="ENSSSCT00040105495.1">
    <property type="protein sequence ID" value="ENSSSCP00040048326.1"/>
    <property type="gene ID" value="ENSSSCG00040075887.1"/>
</dbReference>
<feature type="compositionally biased region" description="Low complexity" evidence="1">
    <location>
        <begin position="320"/>
        <end position="335"/>
    </location>
</feature>
<organism evidence="3 4">
    <name type="scientific">Sus scrofa</name>
    <name type="common">Pig</name>
    <dbReference type="NCBI Taxonomy" id="9823"/>
    <lineage>
        <taxon>Eukaryota</taxon>
        <taxon>Metazoa</taxon>
        <taxon>Chordata</taxon>
        <taxon>Craniata</taxon>
        <taxon>Vertebrata</taxon>
        <taxon>Euteleostomi</taxon>
        <taxon>Mammalia</taxon>
        <taxon>Eutheria</taxon>
        <taxon>Laurasiatheria</taxon>
        <taxon>Artiodactyla</taxon>
        <taxon>Suina</taxon>
        <taxon>Suidae</taxon>
        <taxon>Sus</taxon>
    </lineage>
</organism>
<evidence type="ECO:0000313" key="4">
    <source>
        <dbReference type="Proteomes" id="UP000694722"/>
    </source>
</evidence>
<reference evidence="3" key="1">
    <citation type="submission" date="2025-08" db="UniProtKB">
        <authorList>
            <consortium name="Ensembl"/>
        </authorList>
    </citation>
    <scope>IDENTIFICATION</scope>
</reference>
<feature type="transmembrane region" description="Helical" evidence="2">
    <location>
        <begin position="361"/>
        <end position="380"/>
    </location>
</feature>
<dbReference type="PANTHER" id="PTHR15171">
    <property type="entry name" value="EMERIN"/>
    <property type="match status" value="1"/>
</dbReference>
<protein>
    <submittedName>
        <fullName evidence="3">Emerin</fullName>
    </submittedName>
</protein>
<dbReference type="AlphaFoldDB" id="A0A8D1G825"/>
<keyword evidence="2" id="KW-1133">Transmembrane helix</keyword>
<keyword evidence="2" id="KW-0472">Membrane</keyword>
<accession>A0A8D1G825</accession>
<proteinExistence type="predicted"/>
<sequence>MICPRKRTPYFTRARVRQGWVGTRTPSFLWQGEPESSAPTVLQWPWRAETMSQPPPPMGFTLGPSGQVGDIVALSATAAPPSQGYNDDYYEESYLTTRTYGEPESVGTSKGFRQPSASLSDADTFHHQVSWLSGTLDLGMRGSWLGLDKSRGPLGANACSPASREKWGQQTPAWSGFSFGGLSALHSGPGSRFALFRRILQQKVGCRQPGQSLTERGTRPRRCKARNQEGRRPRSRVQSGLGEEAGTEGCDGHAQPASQPPDPASLVQVRDDSLFSSEEDGKDRERPVYGRDSAYQSIAHYRPVSNVSRSSLGLSYYPTSSSASSASSSSSPPTSWLTRRAIRPEKQAPGAGLGRDRQVPLWGQMLLFLVFAAFLLFVYYSMQAEDGSPFWAEP</sequence>
<feature type="region of interest" description="Disordered" evidence="1">
    <location>
        <begin position="206"/>
        <end position="266"/>
    </location>
</feature>
<name>A0A8D1G825_PIG</name>
<dbReference type="PANTHER" id="PTHR15171:SF2">
    <property type="entry name" value="EMERIN"/>
    <property type="match status" value="1"/>
</dbReference>